<reference evidence="2 3" key="1">
    <citation type="journal article" date="2023" name="Sci. Data">
        <title>Genome assembly of the Korean intertidal mud-creeper Batillaria attramentaria.</title>
        <authorList>
            <person name="Patra A.K."/>
            <person name="Ho P.T."/>
            <person name="Jun S."/>
            <person name="Lee S.J."/>
            <person name="Kim Y."/>
            <person name="Won Y.J."/>
        </authorList>
    </citation>
    <scope>NUCLEOTIDE SEQUENCE [LARGE SCALE GENOMIC DNA]</scope>
    <source>
        <strain evidence="2">Wonlab-2016</strain>
    </source>
</reference>
<organism evidence="2 3">
    <name type="scientific">Batillaria attramentaria</name>
    <dbReference type="NCBI Taxonomy" id="370345"/>
    <lineage>
        <taxon>Eukaryota</taxon>
        <taxon>Metazoa</taxon>
        <taxon>Spiralia</taxon>
        <taxon>Lophotrochozoa</taxon>
        <taxon>Mollusca</taxon>
        <taxon>Gastropoda</taxon>
        <taxon>Caenogastropoda</taxon>
        <taxon>Sorbeoconcha</taxon>
        <taxon>Cerithioidea</taxon>
        <taxon>Batillariidae</taxon>
        <taxon>Batillaria</taxon>
    </lineage>
</organism>
<keyword evidence="3" id="KW-1185">Reference proteome</keyword>
<feature type="region of interest" description="Disordered" evidence="1">
    <location>
        <begin position="1"/>
        <end position="25"/>
    </location>
</feature>
<dbReference type="Proteomes" id="UP001519460">
    <property type="component" value="Unassembled WGS sequence"/>
</dbReference>
<proteinExistence type="predicted"/>
<gene>
    <name evidence="2" type="ORF">BaRGS_00016398</name>
</gene>
<evidence type="ECO:0000313" key="3">
    <source>
        <dbReference type="Proteomes" id="UP001519460"/>
    </source>
</evidence>
<dbReference type="AlphaFoldDB" id="A0ABD0KYX9"/>
<accession>A0ABD0KYX9</accession>
<evidence type="ECO:0000313" key="2">
    <source>
        <dbReference type="EMBL" id="KAK7492301.1"/>
    </source>
</evidence>
<protein>
    <submittedName>
        <fullName evidence="2">Uncharacterized protein</fullName>
    </submittedName>
</protein>
<evidence type="ECO:0000256" key="1">
    <source>
        <dbReference type="SAM" id="MobiDB-lite"/>
    </source>
</evidence>
<sequence length="96" mass="10423">HTTHSSLEADACRQQTSGGTTKDKIVVPSENSSSCFVRPDGSLWVLATADYRSRLDTLHAHRISTANLPLSLVARFSRLFFDASLGAGVDFSLGWL</sequence>
<comment type="caution">
    <text evidence="2">The sequence shown here is derived from an EMBL/GenBank/DDBJ whole genome shotgun (WGS) entry which is preliminary data.</text>
</comment>
<name>A0ABD0KYX9_9CAEN</name>
<feature type="non-terminal residue" evidence="2">
    <location>
        <position position="1"/>
    </location>
</feature>
<dbReference type="EMBL" id="JACVVK020000104">
    <property type="protein sequence ID" value="KAK7492301.1"/>
    <property type="molecule type" value="Genomic_DNA"/>
</dbReference>